<accession>A0A3P1SIC8</accession>
<dbReference type="RefSeq" id="WP_124928018.1">
    <property type="nucleotide sequence ID" value="NZ_BMOH01000009.1"/>
</dbReference>
<name>A0A3P1SIC8_9GAMM</name>
<feature type="region of interest" description="Disordered" evidence="1">
    <location>
        <begin position="1"/>
        <end position="27"/>
    </location>
</feature>
<protein>
    <submittedName>
        <fullName evidence="2">Uncharacterized protein</fullName>
    </submittedName>
</protein>
<reference evidence="2 3" key="1">
    <citation type="submission" date="2018-11" db="EMBL/GenBank/DDBJ databases">
        <title>The draft genome sequence of Amphritea balenae JAMM 1525T.</title>
        <authorList>
            <person name="Fang Z."/>
            <person name="Zhang Y."/>
            <person name="Han X."/>
        </authorList>
    </citation>
    <scope>NUCLEOTIDE SEQUENCE [LARGE SCALE GENOMIC DNA]</scope>
    <source>
        <strain evidence="2 3">JAMM 1525</strain>
    </source>
</reference>
<evidence type="ECO:0000256" key="1">
    <source>
        <dbReference type="SAM" id="MobiDB-lite"/>
    </source>
</evidence>
<evidence type="ECO:0000313" key="3">
    <source>
        <dbReference type="Proteomes" id="UP000267535"/>
    </source>
</evidence>
<dbReference type="EMBL" id="RQXV01000017">
    <property type="protein sequence ID" value="RRC96796.1"/>
    <property type="molecule type" value="Genomic_DNA"/>
</dbReference>
<keyword evidence="3" id="KW-1185">Reference proteome</keyword>
<dbReference type="AlphaFoldDB" id="A0A3P1SIC8"/>
<dbReference type="Proteomes" id="UP000267535">
    <property type="component" value="Unassembled WGS sequence"/>
</dbReference>
<organism evidence="2 3">
    <name type="scientific">Amphritea balenae</name>
    <dbReference type="NCBI Taxonomy" id="452629"/>
    <lineage>
        <taxon>Bacteria</taxon>
        <taxon>Pseudomonadati</taxon>
        <taxon>Pseudomonadota</taxon>
        <taxon>Gammaproteobacteria</taxon>
        <taxon>Oceanospirillales</taxon>
        <taxon>Oceanospirillaceae</taxon>
        <taxon>Amphritea</taxon>
    </lineage>
</organism>
<proteinExistence type="predicted"/>
<comment type="caution">
    <text evidence="2">The sequence shown here is derived from an EMBL/GenBank/DDBJ whole genome shotgun (WGS) entry which is preliminary data.</text>
</comment>
<feature type="compositionally biased region" description="Basic and acidic residues" evidence="1">
    <location>
        <begin position="10"/>
        <end position="21"/>
    </location>
</feature>
<evidence type="ECO:0000313" key="2">
    <source>
        <dbReference type="EMBL" id="RRC96796.1"/>
    </source>
</evidence>
<sequence>MQKRQPPAGKPDKKQEDRLESARSIAGDSSWADMQNIDLSDALFLDTLLLNSIEQYPRYVWLWDECIPDNEYYH</sequence>
<gene>
    <name evidence="2" type="ORF">EHS89_20385</name>
</gene>